<organism evidence="14 15">
    <name type="scientific">Pocillopora meandrina</name>
    <dbReference type="NCBI Taxonomy" id="46732"/>
    <lineage>
        <taxon>Eukaryota</taxon>
        <taxon>Metazoa</taxon>
        <taxon>Cnidaria</taxon>
        <taxon>Anthozoa</taxon>
        <taxon>Hexacorallia</taxon>
        <taxon>Scleractinia</taxon>
        <taxon>Astrocoeniina</taxon>
        <taxon>Pocilloporidae</taxon>
        <taxon>Pocillopora</taxon>
    </lineage>
</organism>
<feature type="transmembrane region" description="Helical" evidence="11">
    <location>
        <begin position="430"/>
        <end position="452"/>
    </location>
</feature>
<dbReference type="PROSITE" id="PS51371">
    <property type="entry name" value="CBS"/>
    <property type="match status" value="1"/>
</dbReference>
<dbReference type="InterPro" id="IPR001807">
    <property type="entry name" value="ClC"/>
</dbReference>
<dbReference type="AlphaFoldDB" id="A0AAU9X500"/>
<evidence type="ECO:0000256" key="11">
    <source>
        <dbReference type="RuleBase" id="RU361221"/>
    </source>
</evidence>
<dbReference type="GO" id="GO:0005247">
    <property type="term" value="F:voltage-gated chloride channel activity"/>
    <property type="evidence" value="ECO:0007669"/>
    <property type="project" value="InterPro"/>
</dbReference>
<feature type="compositionally biased region" description="Basic and acidic residues" evidence="12">
    <location>
        <begin position="690"/>
        <end position="699"/>
    </location>
</feature>
<evidence type="ECO:0000256" key="4">
    <source>
        <dbReference type="ARBA" id="ARBA00022737"/>
    </source>
</evidence>
<dbReference type="InterPro" id="IPR000644">
    <property type="entry name" value="CBS_dom"/>
</dbReference>
<comment type="subcellular location">
    <subcellularLocation>
        <location evidence="1 11">Membrane</location>
        <topology evidence="1 11">Multi-pass membrane protein</topology>
    </subcellularLocation>
</comment>
<comment type="similarity">
    <text evidence="11">Belongs to the chloride channel (TC 2.A.49) family.</text>
</comment>
<gene>
    <name evidence="14" type="ORF">PMEA_00015860</name>
</gene>
<keyword evidence="6 11" id="KW-0406">Ion transport</keyword>
<evidence type="ECO:0000256" key="9">
    <source>
        <dbReference type="ARBA" id="ARBA00023214"/>
    </source>
</evidence>
<dbReference type="Pfam" id="PF00654">
    <property type="entry name" value="Voltage_CLC"/>
    <property type="match status" value="1"/>
</dbReference>
<feature type="transmembrane region" description="Helical" evidence="11">
    <location>
        <begin position="116"/>
        <end position="140"/>
    </location>
</feature>
<keyword evidence="2 11" id="KW-0813">Transport</keyword>
<evidence type="ECO:0000313" key="14">
    <source>
        <dbReference type="EMBL" id="CAH3135700.1"/>
    </source>
</evidence>
<dbReference type="PANTHER" id="PTHR11689:SF158">
    <property type="entry name" value="H(+)_CL(-) EXCHANGE TRANSPORTER 6"/>
    <property type="match status" value="1"/>
</dbReference>
<dbReference type="SUPFAM" id="SSF54631">
    <property type="entry name" value="CBS-domain pair"/>
    <property type="match status" value="2"/>
</dbReference>
<feature type="transmembrane region" description="Helical" evidence="11">
    <location>
        <begin position="459"/>
        <end position="477"/>
    </location>
</feature>
<dbReference type="Proteomes" id="UP001159428">
    <property type="component" value="Unassembled WGS sequence"/>
</dbReference>
<reference evidence="14 15" key="1">
    <citation type="submission" date="2022-05" db="EMBL/GenBank/DDBJ databases">
        <authorList>
            <consortium name="Genoscope - CEA"/>
            <person name="William W."/>
        </authorList>
    </citation>
    <scope>NUCLEOTIDE SEQUENCE [LARGE SCALE GENOMIC DNA]</scope>
</reference>
<accession>A0AAU9X500</accession>
<comment type="caution">
    <text evidence="14">The sequence shown here is derived from an EMBL/GenBank/DDBJ whole genome shotgun (WGS) entry which is preliminary data.</text>
</comment>
<dbReference type="InterPro" id="IPR046342">
    <property type="entry name" value="CBS_dom_sf"/>
</dbReference>
<evidence type="ECO:0000256" key="6">
    <source>
        <dbReference type="ARBA" id="ARBA00023065"/>
    </source>
</evidence>
<feature type="transmembrane region" description="Helical" evidence="11">
    <location>
        <begin position="497"/>
        <end position="521"/>
    </location>
</feature>
<keyword evidence="8 11" id="KW-0472">Membrane</keyword>
<dbReference type="InterPro" id="IPR014743">
    <property type="entry name" value="Cl-channel_core"/>
</dbReference>
<evidence type="ECO:0000256" key="5">
    <source>
        <dbReference type="ARBA" id="ARBA00022989"/>
    </source>
</evidence>
<dbReference type="SUPFAM" id="SSF81340">
    <property type="entry name" value="Clc chloride channel"/>
    <property type="match status" value="1"/>
</dbReference>
<dbReference type="Pfam" id="PF00571">
    <property type="entry name" value="CBS"/>
    <property type="match status" value="1"/>
</dbReference>
<dbReference type="PRINTS" id="PR00762">
    <property type="entry name" value="CLCHANNEL"/>
</dbReference>
<feature type="transmembrane region" description="Helical" evidence="11">
    <location>
        <begin position="364"/>
        <end position="385"/>
    </location>
</feature>
<keyword evidence="4" id="KW-0677">Repeat</keyword>
<dbReference type="PANTHER" id="PTHR11689">
    <property type="entry name" value="CHLORIDE CHANNEL PROTEIN CLC FAMILY MEMBER"/>
    <property type="match status" value="1"/>
</dbReference>
<dbReference type="PRINTS" id="PR01117">
    <property type="entry name" value="CLCHANNEL6"/>
</dbReference>
<feature type="transmembrane region" description="Helical" evidence="11">
    <location>
        <begin position="323"/>
        <end position="343"/>
    </location>
</feature>
<evidence type="ECO:0000256" key="8">
    <source>
        <dbReference type="ARBA" id="ARBA00023136"/>
    </source>
</evidence>
<keyword evidence="7 10" id="KW-0129">CBS domain</keyword>
<feature type="transmembrane region" description="Helical" evidence="11">
    <location>
        <begin position="68"/>
        <end position="96"/>
    </location>
</feature>
<dbReference type="Gene3D" id="3.10.580.10">
    <property type="entry name" value="CBS-domain"/>
    <property type="match status" value="1"/>
</dbReference>
<dbReference type="EMBL" id="CALNXJ010000029">
    <property type="protein sequence ID" value="CAH3135700.1"/>
    <property type="molecule type" value="Genomic_DNA"/>
</dbReference>
<proteinExistence type="inferred from homology"/>
<evidence type="ECO:0000256" key="7">
    <source>
        <dbReference type="ARBA" id="ARBA00023122"/>
    </source>
</evidence>
<name>A0AAU9X500_9CNID</name>
<evidence type="ECO:0000259" key="13">
    <source>
        <dbReference type="PROSITE" id="PS51371"/>
    </source>
</evidence>
<evidence type="ECO:0000256" key="1">
    <source>
        <dbReference type="ARBA" id="ARBA00004141"/>
    </source>
</evidence>
<keyword evidence="15" id="KW-1185">Reference proteome</keyword>
<evidence type="ECO:0000313" key="15">
    <source>
        <dbReference type="Proteomes" id="UP001159428"/>
    </source>
</evidence>
<comment type="caution">
    <text evidence="11">Lacks conserved residue(s) required for the propagation of feature annotation.</text>
</comment>
<feature type="domain" description="CBS" evidence="13">
    <location>
        <begin position="824"/>
        <end position="881"/>
    </location>
</feature>
<keyword evidence="9 11" id="KW-0868">Chloride</keyword>
<feature type="transmembrane region" description="Helical" evidence="11">
    <location>
        <begin position="231"/>
        <end position="253"/>
    </location>
</feature>
<evidence type="ECO:0000256" key="2">
    <source>
        <dbReference type="ARBA" id="ARBA00022448"/>
    </source>
</evidence>
<protein>
    <recommendedName>
        <fullName evidence="11">Chloride channel protein</fullName>
    </recommendedName>
</protein>
<sequence>MEDQERLRHQSPDRSQELMELNAGRHLQAGSKLPRKDYESLDYDVCYNKPFSRMLASRDKKSLLGQEVVRWLVTGAIGILTGLVAVFIDYFVTLLTKWKFHTIDKSLKECTPSGCLAVTLLILMAFNGVFCLIAGILCVIEPVAAGSGIPEIKCYLNGVKVPHVVRLKTLVCKAVGVLFSVAGGLFVGKEGPMIHSGAIIGAGIPQFQSIAFRKIKFNFPYFRTDREKRDFVSGGAAAGVAAAFGAPIGGVLFSLEEGSSFWNQGLTWRSFFCSMASTFTLNFCLSGINGYGWGSFNQPGLLNFGVFSCHGEENCNLWNIQDVLIFIAMGFVGGLLGAWFNALNKHLTVHRILHVYSRSKHVRILEAVLVGLITTSVAFFGPIYLARCKTLPSGSVSSANNTISYFCQEGQYNDMATLFFTSQESAIRHLFHLDGAFSLTSLGIFFICFYFLACWTYGASVPSGLFVPCLLCGAAYGRFIGELCRLLGYEHTYHGTFALIGAASFLGGVVRMTISLTVILIESTNEISYGLPIMITLMVAKWSGDLFNEGLYDIHIQLKSVPLLEWTAPQEMYRLKASDIMESCLSYIYPHTRVHSIIGILKTTAHNAFPVVTIDKNTQRLPQGNDFEYRVDSSNELFARTTTFSSLTSEQKLRRHLTSHGESSVLQRNRAESEHHPRIEGVKNKRRKIKSESHQDDLKVTTSAPGMSYPVNEDNFTVQGRLMADHGVDVPSGAINPNFSTVSVPVLTDWEEPQALTFHGLILRSQLVTLLKERVFYTENTQTPKRRDLNFESMTEDYPRFPDIHDVPVEFEDQQKIMDVTPYMNPCPYMVFPWTPVPLVFNLFRTMGLRHLIVVNTKGQLVGMITRYNLTHEYMEHCLENLG</sequence>
<keyword evidence="3 11" id="KW-0812">Transmembrane</keyword>
<evidence type="ECO:0000256" key="12">
    <source>
        <dbReference type="SAM" id="MobiDB-lite"/>
    </source>
</evidence>
<dbReference type="CDD" id="cd03685">
    <property type="entry name" value="ClC_6_like"/>
    <property type="match status" value="1"/>
</dbReference>
<dbReference type="SMART" id="SM00116">
    <property type="entry name" value="CBS"/>
    <property type="match status" value="1"/>
</dbReference>
<evidence type="ECO:0000256" key="3">
    <source>
        <dbReference type="ARBA" id="ARBA00022692"/>
    </source>
</evidence>
<dbReference type="InterPro" id="IPR051280">
    <property type="entry name" value="Cl-channel/antiporter"/>
</dbReference>
<dbReference type="InterPro" id="IPR002248">
    <property type="entry name" value="Cl_channel-6"/>
</dbReference>
<keyword evidence="5 11" id="KW-1133">Transmembrane helix</keyword>
<feature type="region of interest" description="Disordered" evidence="12">
    <location>
        <begin position="655"/>
        <end position="711"/>
    </location>
</feature>
<feature type="compositionally biased region" description="Basic and acidic residues" evidence="12">
    <location>
        <begin position="669"/>
        <end position="683"/>
    </location>
</feature>
<evidence type="ECO:0000256" key="10">
    <source>
        <dbReference type="PROSITE-ProRule" id="PRU00703"/>
    </source>
</evidence>
<dbReference type="Gene3D" id="1.10.3080.10">
    <property type="entry name" value="Clc chloride channel"/>
    <property type="match status" value="1"/>
</dbReference>
<dbReference type="GO" id="GO:0005765">
    <property type="term" value="C:lysosomal membrane"/>
    <property type="evidence" value="ECO:0007669"/>
    <property type="project" value="TreeGrafter"/>
</dbReference>